<evidence type="ECO:0000256" key="3">
    <source>
        <dbReference type="ARBA" id="ARBA00023157"/>
    </source>
</evidence>
<reference evidence="6 7" key="1">
    <citation type="submission" date="2019-08" db="EMBL/GenBank/DDBJ databases">
        <title>The genome of the soybean aphid Biotype 1, its phylome, world population structure and adaptation to the North American continent.</title>
        <authorList>
            <person name="Giordano R."/>
            <person name="Donthu R.K."/>
            <person name="Hernandez A.G."/>
            <person name="Wright C.L."/>
            <person name="Zimin A.V."/>
        </authorList>
    </citation>
    <scope>NUCLEOTIDE SEQUENCE [LARGE SCALE GENOMIC DNA]</scope>
    <source>
        <tissue evidence="6">Whole aphids</tissue>
    </source>
</reference>
<proteinExistence type="predicted"/>
<evidence type="ECO:0000256" key="2">
    <source>
        <dbReference type="ARBA" id="ARBA00022854"/>
    </source>
</evidence>
<dbReference type="Gene3D" id="2.40.40.10">
    <property type="entry name" value="RlpA-like domain"/>
    <property type="match status" value="1"/>
</dbReference>
<keyword evidence="1" id="KW-0929">Antimicrobial</keyword>
<keyword evidence="4" id="KW-0732">Signal</keyword>
<comment type="caution">
    <text evidence="6">The sequence shown here is derived from an EMBL/GenBank/DDBJ whole genome shotgun (WGS) entry which is preliminary data.</text>
</comment>
<dbReference type="Proteomes" id="UP000475862">
    <property type="component" value="Unassembled WGS sequence"/>
</dbReference>
<protein>
    <recommendedName>
        <fullName evidence="5">RlpA-like protein double-psi beta-barrel domain-containing protein</fullName>
    </recommendedName>
</protein>
<dbReference type="CDD" id="cd22268">
    <property type="entry name" value="DPBB_RlpA-like"/>
    <property type="match status" value="1"/>
</dbReference>
<dbReference type="Pfam" id="PF03330">
    <property type="entry name" value="DPBB_1"/>
    <property type="match status" value="1"/>
</dbReference>
<keyword evidence="7" id="KW-1185">Reference proteome</keyword>
<name>A0A6G0TL38_APHGL</name>
<keyword evidence="3" id="KW-1015">Disulfide bond</keyword>
<organism evidence="6 7">
    <name type="scientific">Aphis glycines</name>
    <name type="common">Soybean aphid</name>
    <dbReference type="NCBI Taxonomy" id="307491"/>
    <lineage>
        <taxon>Eukaryota</taxon>
        <taxon>Metazoa</taxon>
        <taxon>Ecdysozoa</taxon>
        <taxon>Arthropoda</taxon>
        <taxon>Hexapoda</taxon>
        <taxon>Insecta</taxon>
        <taxon>Pterygota</taxon>
        <taxon>Neoptera</taxon>
        <taxon>Paraneoptera</taxon>
        <taxon>Hemiptera</taxon>
        <taxon>Sternorrhyncha</taxon>
        <taxon>Aphidomorpha</taxon>
        <taxon>Aphidoidea</taxon>
        <taxon>Aphididae</taxon>
        <taxon>Aphidini</taxon>
        <taxon>Aphis</taxon>
        <taxon>Aphis</taxon>
    </lineage>
</organism>
<evidence type="ECO:0000256" key="1">
    <source>
        <dbReference type="ARBA" id="ARBA00022529"/>
    </source>
</evidence>
<dbReference type="InterPro" id="IPR009009">
    <property type="entry name" value="RlpA-like_DPBB"/>
</dbReference>
<dbReference type="SUPFAM" id="SSF57048">
    <property type="entry name" value="Gurmarin-like"/>
    <property type="match status" value="1"/>
</dbReference>
<feature type="chain" id="PRO_5026199324" description="RlpA-like protein double-psi beta-barrel domain-containing protein" evidence="4">
    <location>
        <begin position="25"/>
        <end position="208"/>
    </location>
</feature>
<dbReference type="PANTHER" id="PTHR34183">
    <property type="entry name" value="ENDOLYTIC PEPTIDOGLYCAN TRANSGLYCOSYLASE RLPA"/>
    <property type="match status" value="1"/>
</dbReference>
<dbReference type="AlphaFoldDB" id="A0A6G0TL38"/>
<dbReference type="InterPro" id="IPR009101">
    <property type="entry name" value="Gurmarin/antifun_pep"/>
</dbReference>
<feature type="signal peptide" evidence="4">
    <location>
        <begin position="1"/>
        <end position="24"/>
    </location>
</feature>
<sequence>MKDAAAVWAKLFLMLIISAKPLNGLSECKRLGNNSCLNHRECCSGYCFKEPGWELGVCKRPQSKNEDESKEENSVCNYPSFEKGTCAYYQGDVETANGEVFDENEMTAAHQTLPFNTMVNVEIMGASVVVRINDRKDDLNGHILDMSFAAAEGVGITDKDEVPCQLKILTGIGCTPSYGNTCVMHHECCSRFCFKEMFSEAGFCTPRG</sequence>
<feature type="domain" description="RlpA-like protein double-psi beta-barrel" evidence="5">
    <location>
        <begin position="84"/>
        <end position="164"/>
    </location>
</feature>
<evidence type="ECO:0000259" key="5">
    <source>
        <dbReference type="Pfam" id="PF03330"/>
    </source>
</evidence>
<keyword evidence="2" id="KW-0960">Knottin</keyword>
<dbReference type="PANTHER" id="PTHR34183:SF1">
    <property type="entry name" value="ENDOLYTIC PEPTIDOGLYCAN TRANSGLYCOSYLASE RLPA"/>
    <property type="match status" value="1"/>
</dbReference>
<gene>
    <name evidence="6" type="ORF">AGLY_008151</name>
</gene>
<evidence type="ECO:0000313" key="6">
    <source>
        <dbReference type="EMBL" id="KAE9534859.1"/>
    </source>
</evidence>
<evidence type="ECO:0000256" key="4">
    <source>
        <dbReference type="SAM" id="SignalP"/>
    </source>
</evidence>
<dbReference type="InterPro" id="IPR036908">
    <property type="entry name" value="RlpA-like_sf"/>
</dbReference>
<evidence type="ECO:0000313" key="7">
    <source>
        <dbReference type="Proteomes" id="UP000475862"/>
    </source>
</evidence>
<accession>A0A6G0TL38</accession>
<dbReference type="EMBL" id="VYZN01000027">
    <property type="protein sequence ID" value="KAE9534859.1"/>
    <property type="molecule type" value="Genomic_DNA"/>
</dbReference>
<dbReference type="OrthoDB" id="7769384at2759"/>